<dbReference type="WBParaSite" id="PS1159_v2.g4578.t1">
    <property type="protein sequence ID" value="PS1159_v2.g4578.t1"/>
    <property type="gene ID" value="PS1159_v2.g4578"/>
</dbReference>
<name>A0AC35GFE3_9BILA</name>
<evidence type="ECO:0000313" key="2">
    <source>
        <dbReference type="WBParaSite" id="PS1159_v2.g4578.t1"/>
    </source>
</evidence>
<protein>
    <submittedName>
        <fullName evidence="2">Uncharacterized protein</fullName>
    </submittedName>
</protein>
<dbReference type="Proteomes" id="UP000887580">
    <property type="component" value="Unplaced"/>
</dbReference>
<proteinExistence type="predicted"/>
<organism evidence="1 2">
    <name type="scientific">Panagrolaimus sp. PS1159</name>
    <dbReference type="NCBI Taxonomy" id="55785"/>
    <lineage>
        <taxon>Eukaryota</taxon>
        <taxon>Metazoa</taxon>
        <taxon>Ecdysozoa</taxon>
        <taxon>Nematoda</taxon>
        <taxon>Chromadorea</taxon>
        <taxon>Rhabditida</taxon>
        <taxon>Tylenchina</taxon>
        <taxon>Panagrolaimomorpha</taxon>
        <taxon>Panagrolaimoidea</taxon>
        <taxon>Panagrolaimidae</taxon>
        <taxon>Panagrolaimus</taxon>
    </lineage>
</organism>
<reference evidence="2" key="1">
    <citation type="submission" date="2022-11" db="UniProtKB">
        <authorList>
            <consortium name="WormBaseParasite"/>
        </authorList>
    </citation>
    <scope>IDENTIFICATION</scope>
</reference>
<accession>A0AC35GFE3</accession>
<evidence type="ECO:0000313" key="1">
    <source>
        <dbReference type="Proteomes" id="UP000887580"/>
    </source>
</evidence>
<sequence length="672" mass="75302">MESSIGALGSPDDVFNQRYHDFFDNLLPDSSSLAFSILASYVNRLTPEMFRTIQQKIQTKLVDASRLESSEGIVFFAWTVLKKHPKILTYNQGAYRAITWKALEFAFIQRFVKDDAVEDDSIFEVPFALFSTIYGNEWKLITGSITVVSKKKPPYKQDSIMDIPILNEYGNSKKHELLYFLWALLENVIVNSFKGFKINVEYVLKVLEISLSLRHQKVTEKAFGTIITIARAIKTNFAIYIDRILFILQTSTIPSNIVYKFLINLLEELGPLADISKLYTTAVFKFANVTDKSGSEDASQHLEIIGRQEFSNEILNNLRDDENDGEENFDSLYDLVICILETIPTFVPVPYIKRIQMGICKRLLQSQTPSTKDLQLLNALLAIRNERVPSPIQIARVVYSWSSVYKTPELAPYIKIGKALCDTQRSVRMNTFELFEVGEIQNVNETTEDVPKIVAQLQKITPLPSESVVKVSPSKPQTESIGEDVSSKTTSDLLQEVVQSKPQSETVVEAEPQSEPVVEVEPQSEPVEQAKEDIQQEKIPSEASTVSTESPEKNPSRNSNGNENRNPVIGQPIVTLPKVAASSSGSTISVIPKPGNVTSRVLDDDSDDDCMIINEITPVKTSKPLTSTPAAGSRKRNNAATEESRPSKKMNNDKPKRPQMTVPEMLTDLFSN</sequence>